<sequence>MNMQILEFYFKVVDTLDANILEKVYWNDDTFLSFSLRCSMVGFYGWNPNLRLFG</sequence>
<reference evidence="1 3" key="1">
    <citation type="journal article" date="2017" name="Nature">
        <title>The sunflower genome provides insights into oil metabolism, flowering and Asterid evolution.</title>
        <authorList>
            <person name="Badouin H."/>
            <person name="Gouzy J."/>
            <person name="Grassa C.J."/>
            <person name="Murat F."/>
            <person name="Staton S.E."/>
            <person name="Cottret L."/>
            <person name="Lelandais-Briere C."/>
            <person name="Owens G.L."/>
            <person name="Carrere S."/>
            <person name="Mayjonade B."/>
            <person name="Legrand L."/>
            <person name="Gill N."/>
            <person name="Kane N.C."/>
            <person name="Bowers J.E."/>
            <person name="Hubner S."/>
            <person name="Bellec A."/>
            <person name="Berard A."/>
            <person name="Berges H."/>
            <person name="Blanchet N."/>
            <person name="Boniface M.C."/>
            <person name="Brunel D."/>
            <person name="Catrice O."/>
            <person name="Chaidir N."/>
            <person name="Claudel C."/>
            <person name="Donnadieu C."/>
            <person name="Faraut T."/>
            <person name="Fievet G."/>
            <person name="Helmstetter N."/>
            <person name="King M."/>
            <person name="Knapp S.J."/>
            <person name="Lai Z."/>
            <person name="Le Paslier M.C."/>
            <person name="Lippi Y."/>
            <person name="Lorenzon L."/>
            <person name="Mandel J.R."/>
            <person name="Marage G."/>
            <person name="Marchand G."/>
            <person name="Marquand E."/>
            <person name="Bret-Mestries E."/>
            <person name="Morien E."/>
            <person name="Nambeesan S."/>
            <person name="Nguyen T."/>
            <person name="Pegot-Espagnet P."/>
            <person name="Pouilly N."/>
            <person name="Raftis F."/>
            <person name="Sallet E."/>
            <person name="Schiex T."/>
            <person name="Thomas J."/>
            <person name="Vandecasteele C."/>
            <person name="Vares D."/>
            <person name="Vear F."/>
            <person name="Vautrin S."/>
            <person name="Crespi M."/>
            <person name="Mangin B."/>
            <person name="Burke J.M."/>
            <person name="Salse J."/>
            <person name="Munos S."/>
            <person name="Vincourt P."/>
            <person name="Rieseberg L.H."/>
            <person name="Langlade N.B."/>
        </authorList>
    </citation>
    <scope>NUCLEOTIDE SEQUENCE [LARGE SCALE GENOMIC DNA]</scope>
    <source>
        <strain evidence="3">cv. SF193</strain>
        <tissue evidence="1">Leaves</tissue>
    </source>
</reference>
<gene>
    <name evidence="2" type="ORF">HannXRQ_Chr01g0008721</name>
    <name evidence="1" type="ORF">HanXRQr2_Chr01g0012551</name>
</gene>
<accession>A0A251VNB9</accession>
<dbReference type="EMBL" id="CM007890">
    <property type="protein sequence ID" value="OTG36542.1"/>
    <property type="molecule type" value="Genomic_DNA"/>
</dbReference>
<evidence type="ECO:0000313" key="1">
    <source>
        <dbReference type="EMBL" id="KAF5821320.1"/>
    </source>
</evidence>
<dbReference type="InParanoid" id="A0A251VNB9"/>
<dbReference type="EMBL" id="MNCJ02000316">
    <property type="protein sequence ID" value="KAF5821320.1"/>
    <property type="molecule type" value="Genomic_DNA"/>
</dbReference>
<reference evidence="2" key="2">
    <citation type="submission" date="2017-02" db="EMBL/GenBank/DDBJ databases">
        <title>Sunflower complete genome.</title>
        <authorList>
            <person name="Langlade N."/>
            <person name="Munos S."/>
        </authorList>
    </citation>
    <scope>NUCLEOTIDE SEQUENCE [LARGE SCALE GENOMIC DNA]</scope>
    <source>
        <tissue evidence="2">Leaves</tissue>
    </source>
</reference>
<dbReference type="Proteomes" id="UP000215914">
    <property type="component" value="Chromosome 1"/>
</dbReference>
<protein>
    <submittedName>
        <fullName evidence="2">Uncharacterized protein</fullName>
    </submittedName>
</protein>
<proteinExistence type="predicted"/>
<evidence type="ECO:0000313" key="3">
    <source>
        <dbReference type="Proteomes" id="UP000215914"/>
    </source>
</evidence>
<evidence type="ECO:0000313" key="2">
    <source>
        <dbReference type="EMBL" id="OTG36542.1"/>
    </source>
</evidence>
<organism evidence="2 3">
    <name type="scientific">Helianthus annuus</name>
    <name type="common">Common sunflower</name>
    <dbReference type="NCBI Taxonomy" id="4232"/>
    <lineage>
        <taxon>Eukaryota</taxon>
        <taxon>Viridiplantae</taxon>
        <taxon>Streptophyta</taxon>
        <taxon>Embryophyta</taxon>
        <taxon>Tracheophyta</taxon>
        <taxon>Spermatophyta</taxon>
        <taxon>Magnoliopsida</taxon>
        <taxon>eudicotyledons</taxon>
        <taxon>Gunneridae</taxon>
        <taxon>Pentapetalae</taxon>
        <taxon>asterids</taxon>
        <taxon>campanulids</taxon>
        <taxon>Asterales</taxon>
        <taxon>Asteraceae</taxon>
        <taxon>Asteroideae</taxon>
        <taxon>Heliantheae alliance</taxon>
        <taxon>Heliantheae</taxon>
        <taxon>Helianthus</taxon>
    </lineage>
</organism>
<keyword evidence="3" id="KW-1185">Reference proteome</keyword>
<dbReference type="Gramene" id="mRNA:HanXRQr2_Chr01g0012551">
    <property type="protein sequence ID" value="mRNA:HanXRQr2_Chr01g0012551"/>
    <property type="gene ID" value="HanXRQr2_Chr01g0012551"/>
</dbReference>
<dbReference type="AlphaFoldDB" id="A0A251VNB9"/>
<reference evidence="1" key="3">
    <citation type="submission" date="2020-06" db="EMBL/GenBank/DDBJ databases">
        <title>Helianthus annuus Genome sequencing and assembly Release 2.</title>
        <authorList>
            <person name="Gouzy J."/>
            <person name="Langlade N."/>
            <person name="Munos S."/>
        </authorList>
    </citation>
    <scope>NUCLEOTIDE SEQUENCE</scope>
    <source>
        <tissue evidence="1">Leaves</tissue>
    </source>
</reference>
<name>A0A251VNB9_HELAN</name>